<keyword evidence="2" id="KW-1185">Reference proteome</keyword>
<protein>
    <submittedName>
        <fullName evidence="1">Uncharacterized protein</fullName>
    </submittedName>
</protein>
<dbReference type="InterPro" id="IPR006461">
    <property type="entry name" value="PLAC_motif_containing"/>
</dbReference>
<dbReference type="PANTHER" id="PTHR15907">
    <property type="entry name" value="DUF614 FAMILY PROTEIN-RELATED"/>
    <property type="match status" value="1"/>
</dbReference>
<dbReference type="Proteomes" id="UP001177003">
    <property type="component" value="Chromosome 8"/>
</dbReference>
<dbReference type="EMBL" id="OX465084">
    <property type="protein sequence ID" value="CAI9296922.1"/>
    <property type="molecule type" value="Genomic_DNA"/>
</dbReference>
<sequence length="165" mass="18030">MSSMNQSSYQKIPVTMPSNEEGLLAAVGQYTDASAQWSSGLCNCCSDASLCCITCWCPCITFGRIAEAVDDGKTSCITSGGIHALLTYMTGCGWIYSLAYRSKIREQYMLGSSPFQDCLAHFCCERCALCQEYRELQLRDSTLSAAGEKKLGVEVVPVPPKQMTR</sequence>
<evidence type="ECO:0000313" key="2">
    <source>
        <dbReference type="Proteomes" id="UP001177003"/>
    </source>
</evidence>
<dbReference type="Pfam" id="PF04749">
    <property type="entry name" value="PLAC8"/>
    <property type="match status" value="1"/>
</dbReference>
<gene>
    <name evidence="1" type="ORF">LSALG_LOCUS35764</name>
</gene>
<proteinExistence type="predicted"/>
<name>A0AA36EII7_LACSI</name>
<dbReference type="NCBIfam" id="TIGR01571">
    <property type="entry name" value="A_thal_Cys_rich"/>
    <property type="match status" value="1"/>
</dbReference>
<reference evidence="1" key="1">
    <citation type="submission" date="2023-04" db="EMBL/GenBank/DDBJ databases">
        <authorList>
            <person name="Vijverberg K."/>
            <person name="Xiong W."/>
            <person name="Schranz E."/>
        </authorList>
    </citation>
    <scope>NUCLEOTIDE SEQUENCE</scope>
</reference>
<dbReference type="AlphaFoldDB" id="A0AA36EII7"/>
<accession>A0AA36EII7</accession>
<organism evidence="1 2">
    <name type="scientific">Lactuca saligna</name>
    <name type="common">Willowleaf lettuce</name>
    <dbReference type="NCBI Taxonomy" id="75948"/>
    <lineage>
        <taxon>Eukaryota</taxon>
        <taxon>Viridiplantae</taxon>
        <taxon>Streptophyta</taxon>
        <taxon>Embryophyta</taxon>
        <taxon>Tracheophyta</taxon>
        <taxon>Spermatophyta</taxon>
        <taxon>Magnoliopsida</taxon>
        <taxon>eudicotyledons</taxon>
        <taxon>Gunneridae</taxon>
        <taxon>Pentapetalae</taxon>
        <taxon>asterids</taxon>
        <taxon>campanulids</taxon>
        <taxon>Asterales</taxon>
        <taxon>Asteraceae</taxon>
        <taxon>Cichorioideae</taxon>
        <taxon>Cichorieae</taxon>
        <taxon>Lactucinae</taxon>
        <taxon>Lactuca</taxon>
    </lineage>
</organism>
<evidence type="ECO:0000313" key="1">
    <source>
        <dbReference type="EMBL" id="CAI9296922.1"/>
    </source>
</evidence>